<gene>
    <name evidence="4" type="ORF">QTN89_16170</name>
</gene>
<evidence type="ECO:0000313" key="4">
    <source>
        <dbReference type="EMBL" id="MDM4016985.1"/>
    </source>
</evidence>
<evidence type="ECO:0000313" key="5">
    <source>
        <dbReference type="Proteomes" id="UP001239462"/>
    </source>
</evidence>
<name>A0ABT7PKI9_9BACT</name>
<feature type="domain" description="DUF1553" evidence="3">
    <location>
        <begin position="288"/>
        <end position="377"/>
    </location>
</feature>
<dbReference type="Pfam" id="PF07583">
    <property type="entry name" value="PSCyt2"/>
    <property type="match status" value="1"/>
</dbReference>
<dbReference type="EMBL" id="JASZZN010000011">
    <property type="protein sequence ID" value="MDM4016985.1"/>
    <property type="molecule type" value="Genomic_DNA"/>
</dbReference>
<evidence type="ECO:0000259" key="3">
    <source>
        <dbReference type="Pfam" id="PF07587"/>
    </source>
</evidence>
<keyword evidence="1" id="KW-0732">Signal</keyword>
<accession>A0ABT7PKI9</accession>
<keyword evidence="5" id="KW-1185">Reference proteome</keyword>
<dbReference type="PANTHER" id="PTHR35889:SF3">
    <property type="entry name" value="F-BOX DOMAIN-CONTAINING PROTEIN"/>
    <property type="match status" value="1"/>
</dbReference>
<sequence>MGKSTVRALALIASASVAFIVAGPDRNVRAQAVDALGSGDDAKAVILSETDSRGDDLASWIDVRGRTAWGDPPEKCDDLTFARRVYLDLVGRVPSVAEIRDYRELGDRRREMLVDELVFGEGPRRETYLRLLAINLARQWRQVLVPPGTAATGPVGNLEVWLRDAFSSNRPYDEIMADLVRVQSAADAGGYYQLLGATPENYAGNLSRVMLGVRIDCAQCHDHPFTDWKQEDFWGLAAFYGDLQNFNQNPDASRGVGGGKIVYEGDTYSAKFLWQSEAIDDPGRTPKVRLARWLTAAENPNFSATAVNRFWQMLVGRGLYADVENLDLATEQERSFLDDFGKQFAADGFDVHKLVAGICKSSWYAAKTMEPSQSVDAFQRELKVISPEQVFDSLEQSLHLPISRIDPNAPRWTGTRDQMVNRLGEAIGESPEDYASGIPQALMMMNGRITSEAIDLERSRLLRAVIDSPFFDEPKRIETLYLAVLTRQPTAEEKETLAEYLDKKTNPESRRKAFGEILWALLNSPEFVLCR</sequence>
<organism evidence="4 5">
    <name type="scientific">Roseiconus lacunae</name>
    <dbReference type="NCBI Taxonomy" id="2605694"/>
    <lineage>
        <taxon>Bacteria</taxon>
        <taxon>Pseudomonadati</taxon>
        <taxon>Planctomycetota</taxon>
        <taxon>Planctomycetia</taxon>
        <taxon>Pirellulales</taxon>
        <taxon>Pirellulaceae</taxon>
        <taxon>Roseiconus</taxon>
    </lineage>
</organism>
<feature type="domain" description="DUF1549" evidence="2">
    <location>
        <begin position="71"/>
        <end position="243"/>
    </location>
</feature>
<reference evidence="4 5" key="1">
    <citation type="submission" date="2023-06" db="EMBL/GenBank/DDBJ databases">
        <title>Roseiconus lacunae JC819 isolated from Gulf of Mannar region, Tamil Nadu.</title>
        <authorList>
            <person name="Pk S."/>
            <person name="Ch S."/>
            <person name="Ch V.R."/>
        </authorList>
    </citation>
    <scope>NUCLEOTIDE SEQUENCE [LARGE SCALE GENOMIC DNA]</scope>
    <source>
        <strain evidence="4 5">JC819</strain>
    </source>
</reference>
<comment type="caution">
    <text evidence="4">The sequence shown here is derived from an EMBL/GenBank/DDBJ whole genome shotgun (WGS) entry which is preliminary data.</text>
</comment>
<dbReference type="InterPro" id="IPR011444">
    <property type="entry name" value="DUF1549"/>
</dbReference>
<dbReference type="InterPro" id="IPR022655">
    <property type="entry name" value="DUF1553"/>
</dbReference>
<feature type="signal peptide" evidence="1">
    <location>
        <begin position="1"/>
        <end position="18"/>
    </location>
</feature>
<dbReference type="RefSeq" id="WP_289164532.1">
    <property type="nucleotide sequence ID" value="NZ_JASZZN010000011.1"/>
</dbReference>
<dbReference type="PANTHER" id="PTHR35889">
    <property type="entry name" value="CYCLOINULO-OLIGOSACCHARIDE FRUCTANOTRANSFERASE-RELATED"/>
    <property type="match status" value="1"/>
</dbReference>
<dbReference type="Pfam" id="PF07587">
    <property type="entry name" value="PSD1"/>
    <property type="match status" value="1"/>
</dbReference>
<dbReference type="Proteomes" id="UP001239462">
    <property type="component" value="Unassembled WGS sequence"/>
</dbReference>
<feature type="chain" id="PRO_5046312974" evidence="1">
    <location>
        <begin position="19"/>
        <end position="531"/>
    </location>
</feature>
<proteinExistence type="predicted"/>
<evidence type="ECO:0000256" key="1">
    <source>
        <dbReference type="SAM" id="SignalP"/>
    </source>
</evidence>
<evidence type="ECO:0000259" key="2">
    <source>
        <dbReference type="Pfam" id="PF07583"/>
    </source>
</evidence>
<protein>
    <submittedName>
        <fullName evidence="4">DUF1549 domain-containing protein</fullName>
    </submittedName>
</protein>